<dbReference type="EMBL" id="JARKIB010000383">
    <property type="protein sequence ID" value="KAJ7711900.1"/>
    <property type="molecule type" value="Genomic_DNA"/>
</dbReference>
<proteinExistence type="predicted"/>
<evidence type="ECO:0000313" key="1">
    <source>
        <dbReference type="EMBL" id="KAJ7711900.1"/>
    </source>
</evidence>
<accession>A0AAD7H473</accession>
<evidence type="ECO:0000313" key="2">
    <source>
        <dbReference type="Proteomes" id="UP001215598"/>
    </source>
</evidence>
<sequence length="254" mass="29035">MQFRRLEQDSRTGGAQDPVEIDRLGVTDEAKYMHIALLGPDYWYRNYFVFKRSVPAQQAETSAFFNIEHETCMERWGSAYGLGILAPPWQWRVGSLRGGSGFRRRAAPARDLQRFERRPARKMVYDWGNGRGRREEEPKFEQESLLAALDLRDEVNSLNIMVRNPGDLKIQGALRIPADLRAWSLGPLLNRICCTKRHLEVEVHISNYLFTATYPGPRGTDTVLRVAADDFVATFIALRRHCCGLSMAFICAPN</sequence>
<protein>
    <submittedName>
        <fullName evidence="1">Uncharacterized protein</fullName>
    </submittedName>
</protein>
<reference evidence="1" key="1">
    <citation type="submission" date="2023-03" db="EMBL/GenBank/DDBJ databases">
        <title>Massive genome expansion in bonnet fungi (Mycena s.s.) driven by repeated elements and novel gene families across ecological guilds.</title>
        <authorList>
            <consortium name="Lawrence Berkeley National Laboratory"/>
            <person name="Harder C.B."/>
            <person name="Miyauchi S."/>
            <person name="Viragh M."/>
            <person name="Kuo A."/>
            <person name="Thoen E."/>
            <person name="Andreopoulos B."/>
            <person name="Lu D."/>
            <person name="Skrede I."/>
            <person name="Drula E."/>
            <person name="Henrissat B."/>
            <person name="Morin E."/>
            <person name="Kohler A."/>
            <person name="Barry K."/>
            <person name="LaButti K."/>
            <person name="Morin E."/>
            <person name="Salamov A."/>
            <person name="Lipzen A."/>
            <person name="Mereny Z."/>
            <person name="Hegedus B."/>
            <person name="Baldrian P."/>
            <person name="Stursova M."/>
            <person name="Weitz H."/>
            <person name="Taylor A."/>
            <person name="Grigoriev I.V."/>
            <person name="Nagy L.G."/>
            <person name="Martin F."/>
            <person name="Kauserud H."/>
        </authorList>
    </citation>
    <scope>NUCLEOTIDE SEQUENCE</scope>
    <source>
        <strain evidence="1">CBHHK182m</strain>
    </source>
</reference>
<dbReference type="AlphaFoldDB" id="A0AAD7H473"/>
<comment type="caution">
    <text evidence="1">The sequence shown here is derived from an EMBL/GenBank/DDBJ whole genome shotgun (WGS) entry which is preliminary data.</text>
</comment>
<gene>
    <name evidence="1" type="ORF">B0H16DRAFT_1479968</name>
</gene>
<keyword evidence="2" id="KW-1185">Reference proteome</keyword>
<organism evidence="1 2">
    <name type="scientific">Mycena metata</name>
    <dbReference type="NCBI Taxonomy" id="1033252"/>
    <lineage>
        <taxon>Eukaryota</taxon>
        <taxon>Fungi</taxon>
        <taxon>Dikarya</taxon>
        <taxon>Basidiomycota</taxon>
        <taxon>Agaricomycotina</taxon>
        <taxon>Agaricomycetes</taxon>
        <taxon>Agaricomycetidae</taxon>
        <taxon>Agaricales</taxon>
        <taxon>Marasmiineae</taxon>
        <taxon>Mycenaceae</taxon>
        <taxon>Mycena</taxon>
    </lineage>
</organism>
<name>A0AAD7H473_9AGAR</name>
<dbReference type="Proteomes" id="UP001215598">
    <property type="component" value="Unassembled WGS sequence"/>
</dbReference>